<dbReference type="InterPro" id="IPR036390">
    <property type="entry name" value="WH_DNA-bd_sf"/>
</dbReference>
<keyword evidence="3" id="KW-0805">Transcription regulation</keyword>
<dbReference type="InterPro" id="IPR005119">
    <property type="entry name" value="LysR_subst-bd"/>
</dbReference>
<gene>
    <name evidence="8" type="ORF">EAS56_31225</name>
    <name evidence="7" type="ORF">XH91_20840</name>
</gene>
<evidence type="ECO:0000256" key="1">
    <source>
        <dbReference type="ARBA" id="ARBA00003502"/>
    </source>
</evidence>
<proteinExistence type="inferred from homology"/>
<dbReference type="InterPro" id="IPR000847">
    <property type="entry name" value="LysR_HTH_N"/>
</dbReference>
<dbReference type="PANTHER" id="PTHR30579">
    <property type="entry name" value="TRANSCRIPTIONAL REGULATOR"/>
    <property type="match status" value="1"/>
</dbReference>
<reference evidence="8 10" key="2">
    <citation type="submission" date="2018-10" db="EMBL/GenBank/DDBJ databases">
        <title>Bradyrhizobium sp. nov., effective nodules isolated from peanut in China.</title>
        <authorList>
            <person name="Li Y."/>
        </authorList>
    </citation>
    <scope>NUCLEOTIDE SEQUENCE [LARGE SCALE GENOMIC DNA]</scope>
    <source>
        <strain evidence="8 10">CCBAU 53426</strain>
    </source>
</reference>
<dbReference type="InterPro" id="IPR036388">
    <property type="entry name" value="WH-like_DNA-bd_sf"/>
</dbReference>
<dbReference type="GO" id="GO:0003677">
    <property type="term" value="F:DNA binding"/>
    <property type="evidence" value="ECO:0007669"/>
    <property type="project" value="UniProtKB-KW"/>
</dbReference>
<dbReference type="RefSeq" id="WP_128952300.1">
    <property type="nucleotide sequence ID" value="NZ_CP030053.1"/>
</dbReference>
<dbReference type="SUPFAM" id="SSF46785">
    <property type="entry name" value="Winged helix' DNA-binding domain"/>
    <property type="match status" value="1"/>
</dbReference>
<dbReference type="AlphaFoldDB" id="A0AAE6C9A5"/>
<dbReference type="PROSITE" id="PS50931">
    <property type="entry name" value="HTH_LYSR"/>
    <property type="match status" value="1"/>
</dbReference>
<evidence type="ECO:0000256" key="2">
    <source>
        <dbReference type="ARBA" id="ARBA00009437"/>
    </source>
</evidence>
<keyword evidence="10" id="KW-1185">Reference proteome</keyword>
<protein>
    <submittedName>
        <fullName evidence="7">LysR family transcriptional regulator</fullName>
    </submittedName>
</protein>
<evidence type="ECO:0000256" key="4">
    <source>
        <dbReference type="ARBA" id="ARBA00023125"/>
    </source>
</evidence>
<feature type="domain" description="HTH lysR-type" evidence="6">
    <location>
        <begin position="7"/>
        <end position="64"/>
    </location>
</feature>
<keyword evidence="5" id="KW-0804">Transcription</keyword>
<dbReference type="KEGG" id="bgz:XH91_20840"/>
<evidence type="ECO:0000256" key="5">
    <source>
        <dbReference type="ARBA" id="ARBA00023163"/>
    </source>
</evidence>
<dbReference type="GO" id="GO:0003700">
    <property type="term" value="F:DNA-binding transcription factor activity"/>
    <property type="evidence" value="ECO:0007669"/>
    <property type="project" value="InterPro"/>
</dbReference>
<dbReference type="PANTHER" id="PTHR30579:SF3">
    <property type="entry name" value="TRANSCRIPTIONAL REGULATORY PROTEIN"/>
    <property type="match status" value="1"/>
</dbReference>
<dbReference type="FunFam" id="1.10.10.10:FF:000581">
    <property type="entry name" value="LysR family transcriptional regulator"/>
    <property type="match status" value="1"/>
</dbReference>
<dbReference type="Pfam" id="PF03466">
    <property type="entry name" value="LysR_substrate"/>
    <property type="match status" value="1"/>
</dbReference>
<comment type="similarity">
    <text evidence="2">Belongs to the LysR transcriptional regulatory family.</text>
</comment>
<dbReference type="Gene3D" id="3.40.190.290">
    <property type="match status" value="1"/>
</dbReference>
<evidence type="ECO:0000313" key="8">
    <source>
        <dbReference type="EMBL" id="RXH07743.1"/>
    </source>
</evidence>
<dbReference type="Proteomes" id="UP000290401">
    <property type="component" value="Unassembled WGS sequence"/>
</dbReference>
<keyword evidence="4" id="KW-0238">DNA-binding</keyword>
<dbReference type="EMBL" id="RDQZ01000036">
    <property type="protein sequence ID" value="RXH07743.1"/>
    <property type="molecule type" value="Genomic_DNA"/>
</dbReference>
<organism evidence="7 9">
    <name type="scientific">Bradyrhizobium guangzhouense</name>
    <dbReference type="NCBI Taxonomy" id="1325095"/>
    <lineage>
        <taxon>Bacteria</taxon>
        <taxon>Pseudomonadati</taxon>
        <taxon>Pseudomonadota</taxon>
        <taxon>Alphaproteobacteria</taxon>
        <taxon>Hyphomicrobiales</taxon>
        <taxon>Nitrobacteraceae</taxon>
        <taxon>Bradyrhizobium</taxon>
    </lineage>
</organism>
<dbReference type="Proteomes" id="UP000288972">
    <property type="component" value="Chromosome"/>
</dbReference>
<dbReference type="CDD" id="cd08422">
    <property type="entry name" value="PBP2_CrgA_like"/>
    <property type="match status" value="1"/>
</dbReference>
<evidence type="ECO:0000313" key="9">
    <source>
        <dbReference type="Proteomes" id="UP000288972"/>
    </source>
</evidence>
<dbReference type="Pfam" id="PF00126">
    <property type="entry name" value="HTH_1"/>
    <property type="match status" value="1"/>
</dbReference>
<accession>A0AAE6C9A5</accession>
<dbReference type="Gene3D" id="1.10.10.10">
    <property type="entry name" value="Winged helix-like DNA-binding domain superfamily/Winged helix DNA-binding domain"/>
    <property type="match status" value="1"/>
</dbReference>
<evidence type="ECO:0000313" key="7">
    <source>
        <dbReference type="EMBL" id="QAU47558.1"/>
    </source>
</evidence>
<reference evidence="7 9" key="1">
    <citation type="submission" date="2018-06" db="EMBL/GenBank/DDBJ databases">
        <title>Comparative genomics of rhizobia nodulating Arachis hypogaea in China.</title>
        <authorList>
            <person name="Li Y."/>
        </authorList>
    </citation>
    <scope>NUCLEOTIDE SEQUENCE [LARGE SCALE GENOMIC DNA]</scope>
    <source>
        <strain evidence="7 9">CCBAU 51670</strain>
    </source>
</reference>
<dbReference type="InterPro" id="IPR050176">
    <property type="entry name" value="LTTR"/>
</dbReference>
<comment type="function">
    <text evidence="1">NodD regulates the expression of the nodABCFE genes which encode other nodulation proteins. NodD is also a negative regulator of its own expression. Binds flavonoids as inducers.</text>
</comment>
<evidence type="ECO:0000259" key="6">
    <source>
        <dbReference type="PROSITE" id="PS50931"/>
    </source>
</evidence>
<evidence type="ECO:0000256" key="3">
    <source>
        <dbReference type="ARBA" id="ARBA00023015"/>
    </source>
</evidence>
<name>A0AAE6C9A5_9BRAD</name>
<sequence length="304" mass="33807">MLDQGAIDWDDFRFVLAIVRGGSVSAAAKQLGVDHATVIRRVDRLERHLSAKLFDRRKTGYLLTESGQRVADSAEAMESTIVANQEQVGGSVARLTGTVRIGAPDGFGTAFLAPRLAPFVDRYPDLDLQLVATARLFSLSKREADIAISLTMPKEGRIVGRKLLDYRLGLYAAPAYLDRFPRIASRQDLPQHRFVGYIEELLFTPELDYLPQVSPRISARFRSANLIAQLNATLSGFGIAVLPHFMASDYPQLMAVLPEEVSITRTFWMLMHADSKDLARIRAVADYIGEIVERERALFAGRIS</sequence>
<dbReference type="SUPFAM" id="SSF53850">
    <property type="entry name" value="Periplasmic binding protein-like II"/>
    <property type="match status" value="1"/>
</dbReference>
<dbReference type="EMBL" id="CP030053">
    <property type="protein sequence ID" value="QAU47558.1"/>
    <property type="molecule type" value="Genomic_DNA"/>
</dbReference>
<evidence type="ECO:0000313" key="10">
    <source>
        <dbReference type="Proteomes" id="UP000290401"/>
    </source>
</evidence>